<evidence type="ECO:0000313" key="1">
    <source>
        <dbReference type="EMBL" id="ADI03134.1"/>
    </source>
</evidence>
<evidence type="ECO:0000313" key="2">
    <source>
        <dbReference type="Proteomes" id="UP000000377"/>
    </source>
</evidence>
<proteinExistence type="predicted"/>
<dbReference type="HOGENOM" id="CLU_2083462_0_0_11"/>
<reference evidence="1 2" key="1">
    <citation type="journal article" date="2010" name="J. Bacteriol.">
        <title>Genome sequence of the milbemycin-producing bacterium Streptomyces bingchenggensis.</title>
        <authorList>
            <person name="Wang X.J."/>
            <person name="Yan Y.J."/>
            <person name="Zhang B."/>
            <person name="An J."/>
            <person name="Wang J.J."/>
            <person name="Tian J."/>
            <person name="Jiang L."/>
            <person name="Chen Y.H."/>
            <person name="Huang S.X."/>
            <person name="Yin M."/>
            <person name="Zhang J."/>
            <person name="Gao A.L."/>
            <person name="Liu C.X."/>
            <person name="Zhu Z.X."/>
            <person name="Xiang W.S."/>
        </authorList>
    </citation>
    <scope>NUCLEOTIDE SEQUENCE [LARGE SCALE GENOMIC DNA]</scope>
    <source>
        <strain evidence="1 2">BCW-1</strain>
    </source>
</reference>
<sequence>MADSGEGQHLLAERFLDQRQLPGPVTSQGFAEPFGVVLDVALAAGSLEGSSDLCSGQVRGFDGGGRQLEELACFGSAQAVGPGGEGVPGVGVVLAQWRPELVGDLLPVPGRVLLGAG</sequence>
<gene>
    <name evidence="1" type="ordered locus">SBI_00013</name>
</gene>
<protein>
    <submittedName>
        <fullName evidence="1">Uncharacterized protein</fullName>
    </submittedName>
</protein>
<accession>D7BSV7</accession>
<organism evidence="1 2">
    <name type="scientific">Streptomyces bingchenggensis (strain BCW-1)</name>
    <dbReference type="NCBI Taxonomy" id="749414"/>
    <lineage>
        <taxon>Bacteria</taxon>
        <taxon>Bacillati</taxon>
        <taxon>Actinomycetota</taxon>
        <taxon>Actinomycetes</taxon>
        <taxon>Kitasatosporales</taxon>
        <taxon>Streptomycetaceae</taxon>
        <taxon>Streptomyces</taxon>
    </lineage>
</organism>
<dbReference type="KEGG" id="sbh:SBI_00013"/>
<name>D7BSV7_STRBB</name>
<dbReference type="Proteomes" id="UP000000377">
    <property type="component" value="Chromosome"/>
</dbReference>
<dbReference type="AlphaFoldDB" id="D7BSV7"/>
<keyword evidence="2" id="KW-1185">Reference proteome</keyword>
<dbReference type="EMBL" id="CP002047">
    <property type="protein sequence ID" value="ADI03134.1"/>
    <property type="molecule type" value="Genomic_DNA"/>
</dbReference>